<name>A0A6L5Y8Z5_9BACT</name>
<protein>
    <submittedName>
        <fullName evidence="4">Prepilin peptidase</fullName>
    </submittedName>
</protein>
<feature type="transmembrane region" description="Helical" evidence="2">
    <location>
        <begin position="85"/>
        <end position="103"/>
    </location>
</feature>
<dbReference type="PANTHER" id="PTHR30487:SF0">
    <property type="entry name" value="PREPILIN LEADER PEPTIDASE_N-METHYLTRANSFERASE-RELATED"/>
    <property type="match status" value="1"/>
</dbReference>
<feature type="transmembrane region" description="Helical" evidence="2">
    <location>
        <begin position="38"/>
        <end position="56"/>
    </location>
</feature>
<reference evidence="4 5" key="1">
    <citation type="submission" date="2019-08" db="EMBL/GenBank/DDBJ databases">
        <title>In-depth cultivation of the pig gut microbiome towards novel bacterial diversity and tailored functional studies.</title>
        <authorList>
            <person name="Wylensek D."/>
            <person name="Hitch T.C.A."/>
            <person name="Clavel T."/>
        </authorList>
    </citation>
    <scope>NUCLEOTIDE SEQUENCE [LARGE SCALE GENOMIC DNA]</scope>
    <source>
        <strain evidence="4 5">SM-530-WT-4B</strain>
    </source>
</reference>
<dbReference type="Gene3D" id="1.20.120.1220">
    <property type="match status" value="1"/>
</dbReference>
<dbReference type="GO" id="GO:0006465">
    <property type="term" value="P:signal peptide processing"/>
    <property type="evidence" value="ECO:0007669"/>
    <property type="project" value="TreeGrafter"/>
</dbReference>
<accession>A0A6L5Y8Z5</accession>
<gene>
    <name evidence="4" type="ORF">FYJ74_01655</name>
</gene>
<organism evidence="4 5">
    <name type="scientific">Pyramidobacter porci</name>
    <dbReference type="NCBI Taxonomy" id="2605789"/>
    <lineage>
        <taxon>Bacteria</taxon>
        <taxon>Thermotogati</taxon>
        <taxon>Synergistota</taxon>
        <taxon>Synergistia</taxon>
        <taxon>Synergistales</taxon>
        <taxon>Dethiosulfovibrionaceae</taxon>
        <taxon>Pyramidobacter</taxon>
    </lineage>
</organism>
<keyword evidence="2" id="KW-0472">Membrane</keyword>
<dbReference type="Pfam" id="PF01478">
    <property type="entry name" value="Peptidase_A24"/>
    <property type="match status" value="1"/>
</dbReference>
<proteinExistence type="inferred from homology"/>
<feature type="transmembrane region" description="Helical" evidence="2">
    <location>
        <begin position="185"/>
        <end position="203"/>
    </location>
</feature>
<feature type="transmembrane region" description="Helical" evidence="2">
    <location>
        <begin position="155"/>
        <end position="176"/>
    </location>
</feature>
<evidence type="ECO:0000256" key="1">
    <source>
        <dbReference type="ARBA" id="ARBA00005801"/>
    </source>
</evidence>
<evidence type="ECO:0000313" key="4">
    <source>
        <dbReference type="EMBL" id="MST54760.1"/>
    </source>
</evidence>
<evidence type="ECO:0000259" key="3">
    <source>
        <dbReference type="Pfam" id="PF01478"/>
    </source>
</evidence>
<comment type="caution">
    <text evidence="4">The sequence shown here is derived from an EMBL/GenBank/DDBJ whole genome shotgun (WGS) entry which is preliminary data.</text>
</comment>
<dbReference type="InterPro" id="IPR050882">
    <property type="entry name" value="Prepilin_peptidase/N-MTase"/>
</dbReference>
<comment type="similarity">
    <text evidence="1">Belongs to the peptidase A24 family.</text>
</comment>
<dbReference type="GO" id="GO:0004190">
    <property type="term" value="F:aspartic-type endopeptidase activity"/>
    <property type="evidence" value="ECO:0007669"/>
    <property type="project" value="InterPro"/>
</dbReference>
<keyword evidence="2" id="KW-1133">Transmembrane helix</keyword>
<feature type="domain" description="Prepilin type IV endopeptidase peptidase" evidence="3">
    <location>
        <begin position="70"/>
        <end position="171"/>
    </location>
</feature>
<dbReference type="InterPro" id="IPR000045">
    <property type="entry name" value="Prepilin_IV_endopep_pep"/>
</dbReference>
<dbReference type="PANTHER" id="PTHR30487">
    <property type="entry name" value="TYPE 4 PREPILIN-LIKE PROTEINS LEADER PEPTIDE-PROCESSING ENZYME"/>
    <property type="match status" value="1"/>
</dbReference>
<dbReference type="Proteomes" id="UP000473699">
    <property type="component" value="Unassembled WGS sequence"/>
</dbReference>
<evidence type="ECO:0000313" key="5">
    <source>
        <dbReference type="Proteomes" id="UP000473699"/>
    </source>
</evidence>
<feature type="transmembrane region" description="Helical" evidence="2">
    <location>
        <begin position="115"/>
        <end position="135"/>
    </location>
</feature>
<dbReference type="EMBL" id="VUNH01000001">
    <property type="protein sequence ID" value="MST54760.1"/>
    <property type="molecule type" value="Genomic_DNA"/>
</dbReference>
<evidence type="ECO:0000256" key="2">
    <source>
        <dbReference type="SAM" id="Phobius"/>
    </source>
</evidence>
<keyword evidence="2" id="KW-0812">Transmembrane</keyword>
<sequence length="219" mass="22760">MMPCWAAALCGAAAGAFVCTFARRTADDEKKILAGRRVFAGCAVLTAIFWALLVSSWPLRRDWALAAATLCFAEFHALTDLSDGYIYDRAVAASLAAALALRLPYGVLPGAKEILLGTAAGAVPLALLVLLTRGGMGWGDVSLMAGLGALLGWKLTALTLYGGIVSGGVAALFLLLAKRVGRKDALPLAPFLLIGLLFALWAAPRIGPRLGTAIGFFEG</sequence>
<dbReference type="AlphaFoldDB" id="A0A6L5Y8Z5"/>
<dbReference type="GO" id="GO:0005886">
    <property type="term" value="C:plasma membrane"/>
    <property type="evidence" value="ECO:0007669"/>
    <property type="project" value="TreeGrafter"/>
</dbReference>
<keyword evidence="5" id="KW-1185">Reference proteome</keyword>